<evidence type="ECO:0000256" key="1">
    <source>
        <dbReference type="SAM" id="SignalP"/>
    </source>
</evidence>
<name>A0ABW5TAU5_9FLAO</name>
<evidence type="ECO:0000313" key="3">
    <source>
        <dbReference type="Proteomes" id="UP001597476"/>
    </source>
</evidence>
<reference evidence="3" key="1">
    <citation type="journal article" date="2019" name="Int. J. Syst. Evol. Microbiol.">
        <title>The Global Catalogue of Microorganisms (GCM) 10K type strain sequencing project: providing services to taxonomists for standard genome sequencing and annotation.</title>
        <authorList>
            <consortium name="The Broad Institute Genomics Platform"/>
            <consortium name="The Broad Institute Genome Sequencing Center for Infectious Disease"/>
            <person name="Wu L."/>
            <person name="Ma J."/>
        </authorList>
    </citation>
    <scope>NUCLEOTIDE SEQUENCE [LARGE SCALE GENOMIC DNA]</scope>
    <source>
        <strain evidence="3">KCTC 42398</strain>
    </source>
</reference>
<protein>
    <submittedName>
        <fullName evidence="2">Toxin-antitoxin system YwqK family antitoxin</fullName>
    </submittedName>
</protein>
<dbReference type="Proteomes" id="UP001597476">
    <property type="component" value="Unassembled WGS sequence"/>
</dbReference>
<dbReference type="Gene3D" id="2.20.110.10">
    <property type="entry name" value="Histone H3 K4-specific methyltransferase SET7/9 N-terminal domain"/>
    <property type="match status" value="2"/>
</dbReference>
<feature type="signal peptide" evidence="1">
    <location>
        <begin position="1"/>
        <end position="21"/>
    </location>
</feature>
<dbReference type="SUPFAM" id="SSF82185">
    <property type="entry name" value="Histone H3 K4-specific methyltransferase SET7/9 N-terminal domain"/>
    <property type="match status" value="1"/>
</dbReference>
<sequence>MNKVLLILFSLSINCLQFSYAQKTTNYEHCNCTEVINYSNNDNTIRDVEYKLSCTNGLVERGNYNNGNKDGIWTVKNENGKLISSIEFIDGKLNGKYELFDFDGNPKLKAEFENNLPKGEWLYFSKKGKIIKKGTYQNGKPTGIWNTYDSKGKKIIASYDFDNGESLVSSQTKIKKSYLPREDESGEYIIMYYPTRKHLSGNIPFDGNIVSNKEFIDLLNVPFVLMNTITDYDFKITAKVINGILIIEDIKYAENINYNSSNLSFPYIAQTNSPNKLKTIKHSELTINKIKERILETLMVLGPWTSTTNDSFEIHVPFVLNNVK</sequence>
<comment type="caution">
    <text evidence="2">The sequence shown here is derived from an EMBL/GenBank/DDBJ whole genome shotgun (WGS) entry which is preliminary data.</text>
</comment>
<evidence type="ECO:0000313" key="2">
    <source>
        <dbReference type="EMBL" id="MFD2725226.1"/>
    </source>
</evidence>
<gene>
    <name evidence="2" type="ORF">ACFSR8_03305</name>
</gene>
<dbReference type="RefSeq" id="WP_380288994.1">
    <property type="nucleotide sequence ID" value="NZ_JBHULY010000005.1"/>
</dbReference>
<proteinExistence type="predicted"/>
<organism evidence="2 3">
    <name type="scientific">Hyunsoonleella rubra</name>
    <dbReference type="NCBI Taxonomy" id="1737062"/>
    <lineage>
        <taxon>Bacteria</taxon>
        <taxon>Pseudomonadati</taxon>
        <taxon>Bacteroidota</taxon>
        <taxon>Flavobacteriia</taxon>
        <taxon>Flavobacteriales</taxon>
        <taxon>Flavobacteriaceae</taxon>
    </lineage>
</organism>
<keyword evidence="1" id="KW-0732">Signal</keyword>
<accession>A0ABW5TAU5</accession>
<dbReference type="EMBL" id="JBHULY010000005">
    <property type="protein sequence ID" value="MFD2725226.1"/>
    <property type="molecule type" value="Genomic_DNA"/>
</dbReference>
<feature type="chain" id="PRO_5046244365" evidence="1">
    <location>
        <begin position="22"/>
        <end position="324"/>
    </location>
</feature>
<keyword evidence="3" id="KW-1185">Reference proteome</keyword>